<dbReference type="Proteomes" id="UP001224775">
    <property type="component" value="Unassembled WGS sequence"/>
</dbReference>
<accession>A0AAD9D5D2</accession>
<gene>
    <name evidence="4" type="ORF">QTG54_014569</name>
</gene>
<evidence type="ECO:0000256" key="1">
    <source>
        <dbReference type="ARBA" id="ARBA00023122"/>
    </source>
</evidence>
<dbReference type="SUPFAM" id="SSF54631">
    <property type="entry name" value="CBS-domain pair"/>
    <property type="match status" value="1"/>
</dbReference>
<name>A0AAD9D5D2_9STRA</name>
<feature type="domain" description="CBS" evidence="3">
    <location>
        <begin position="70"/>
        <end position="128"/>
    </location>
</feature>
<keyword evidence="5" id="KW-1185">Reference proteome</keyword>
<dbReference type="EMBL" id="JATAAI010000037">
    <property type="protein sequence ID" value="KAK1734696.1"/>
    <property type="molecule type" value="Genomic_DNA"/>
</dbReference>
<keyword evidence="1 2" id="KW-0129">CBS domain</keyword>
<dbReference type="SMART" id="SM00116">
    <property type="entry name" value="CBS"/>
    <property type="match status" value="2"/>
</dbReference>
<dbReference type="PANTHER" id="PTHR43080:SF29">
    <property type="entry name" value="OS02G0818000 PROTEIN"/>
    <property type="match status" value="1"/>
</dbReference>
<evidence type="ECO:0000259" key="3">
    <source>
        <dbReference type="PROSITE" id="PS51371"/>
    </source>
</evidence>
<dbReference type="AlphaFoldDB" id="A0AAD9D5D2"/>
<proteinExistence type="predicted"/>
<dbReference type="Pfam" id="PF00571">
    <property type="entry name" value="CBS"/>
    <property type="match status" value="2"/>
</dbReference>
<feature type="domain" description="CBS" evidence="3">
    <location>
        <begin position="7"/>
        <end position="62"/>
    </location>
</feature>
<dbReference type="PANTHER" id="PTHR43080">
    <property type="entry name" value="CBS DOMAIN-CONTAINING PROTEIN CBSX3, MITOCHONDRIAL"/>
    <property type="match status" value="1"/>
</dbReference>
<evidence type="ECO:0000256" key="2">
    <source>
        <dbReference type="PROSITE-ProRule" id="PRU00703"/>
    </source>
</evidence>
<dbReference type="Gene3D" id="3.10.580.10">
    <property type="entry name" value="CBS-domain"/>
    <property type="match status" value="1"/>
</dbReference>
<dbReference type="InterPro" id="IPR046342">
    <property type="entry name" value="CBS_dom_sf"/>
</dbReference>
<organism evidence="4 5">
    <name type="scientific">Skeletonema marinoi</name>
    <dbReference type="NCBI Taxonomy" id="267567"/>
    <lineage>
        <taxon>Eukaryota</taxon>
        <taxon>Sar</taxon>
        <taxon>Stramenopiles</taxon>
        <taxon>Ochrophyta</taxon>
        <taxon>Bacillariophyta</taxon>
        <taxon>Coscinodiscophyceae</taxon>
        <taxon>Thalassiosirophycidae</taxon>
        <taxon>Thalassiosirales</taxon>
        <taxon>Skeletonemataceae</taxon>
        <taxon>Skeletonema</taxon>
        <taxon>Skeletonema marinoi-dohrnii complex</taxon>
    </lineage>
</organism>
<comment type="caution">
    <text evidence="4">The sequence shown here is derived from an EMBL/GenBank/DDBJ whole genome shotgun (WGS) entry which is preliminary data.</text>
</comment>
<evidence type="ECO:0000313" key="5">
    <source>
        <dbReference type="Proteomes" id="UP001224775"/>
    </source>
</evidence>
<protein>
    <submittedName>
        <fullName evidence="4">CBS domain-containing protein</fullName>
    </submittedName>
</protein>
<dbReference type="PROSITE" id="PS51371">
    <property type="entry name" value="CBS"/>
    <property type="match status" value="2"/>
</dbReference>
<evidence type="ECO:0000313" key="4">
    <source>
        <dbReference type="EMBL" id="KAK1734696.1"/>
    </source>
</evidence>
<dbReference type="InterPro" id="IPR000644">
    <property type="entry name" value="CBS_dom"/>
</dbReference>
<dbReference type="InterPro" id="IPR051257">
    <property type="entry name" value="Diverse_CBS-Domain"/>
</dbReference>
<sequence>MKVSEYMSTTTEIATPDTTLSQIAKQLATNNVSCVIIVEDRKPVGIITKTDITRAYAGEVPSNTIADAFMTSKDLICVKTDTQTDDIADLIQKKFVHHLVVVDEKGVFAGVASSWDVAREVSLDAKAFPYNRELWTKPKKAVAVSTDKAPVMQ</sequence>
<reference evidence="4" key="1">
    <citation type="submission" date="2023-06" db="EMBL/GenBank/DDBJ databases">
        <title>Survivors Of The Sea: Transcriptome response of Skeletonema marinoi to long-term dormancy.</title>
        <authorList>
            <person name="Pinder M.I.M."/>
            <person name="Kourtchenko O."/>
            <person name="Robertson E.K."/>
            <person name="Larsson T."/>
            <person name="Maumus F."/>
            <person name="Osuna-Cruz C.M."/>
            <person name="Vancaester E."/>
            <person name="Stenow R."/>
            <person name="Vandepoele K."/>
            <person name="Ploug H."/>
            <person name="Bruchert V."/>
            <person name="Godhe A."/>
            <person name="Topel M."/>
        </authorList>
    </citation>
    <scope>NUCLEOTIDE SEQUENCE</scope>
    <source>
        <strain evidence="4">R05AC</strain>
    </source>
</reference>